<dbReference type="RefSeq" id="WP_018980909.1">
    <property type="nucleotide sequence ID" value="NZ_BAQD01000007.1"/>
</dbReference>
<dbReference type="Pfam" id="PF00515">
    <property type="entry name" value="TPR_1"/>
    <property type="match status" value="1"/>
</dbReference>
<dbReference type="Pfam" id="PF13432">
    <property type="entry name" value="TPR_16"/>
    <property type="match status" value="1"/>
</dbReference>
<organism evidence="4 5">
    <name type="scientific">Saccharibacter floricola DSM 15669</name>
    <dbReference type="NCBI Taxonomy" id="1123227"/>
    <lineage>
        <taxon>Bacteria</taxon>
        <taxon>Pseudomonadati</taxon>
        <taxon>Pseudomonadota</taxon>
        <taxon>Alphaproteobacteria</taxon>
        <taxon>Acetobacterales</taxon>
        <taxon>Acetobacteraceae</taxon>
        <taxon>Saccharibacter</taxon>
    </lineage>
</organism>
<evidence type="ECO:0000256" key="2">
    <source>
        <dbReference type="ARBA" id="ARBA00022803"/>
    </source>
</evidence>
<dbReference type="PANTHER" id="PTHR44943">
    <property type="entry name" value="CELLULOSE SYNTHASE OPERON PROTEIN C"/>
    <property type="match status" value="1"/>
</dbReference>
<reference evidence="4" key="1">
    <citation type="submission" date="2013-04" db="EMBL/GenBank/DDBJ databases">
        <title>The genome sequencing project of 58 acetic acid bacteria.</title>
        <authorList>
            <person name="Okamoto-Kainuma A."/>
            <person name="Ishikawa M."/>
            <person name="Umino S."/>
            <person name="Koizumi Y."/>
            <person name="Shiwa Y."/>
            <person name="Yoshikawa H."/>
            <person name="Matsutani M."/>
            <person name="Matsushita K."/>
        </authorList>
    </citation>
    <scope>NUCLEOTIDE SEQUENCE</scope>
    <source>
        <strain evidence="4">DSM 15669</strain>
    </source>
</reference>
<evidence type="ECO:0008006" key="6">
    <source>
        <dbReference type="Google" id="ProtNLM"/>
    </source>
</evidence>
<evidence type="ECO:0000256" key="1">
    <source>
        <dbReference type="ARBA" id="ARBA00022737"/>
    </source>
</evidence>
<dbReference type="InterPro" id="IPR019734">
    <property type="entry name" value="TPR_rpt"/>
</dbReference>
<dbReference type="SUPFAM" id="SSF53756">
    <property type="entry name" value="UDP-Glycosyltransferase/glycogen phosphorylase"/>
    <property type="match status" value="1"/>
</dbReference>
<evidence type="ECO:0000256" key="3">
    <source>
        <dbReference type="PROSITE-ProRule" id="PRU00339"/>
    </source>
</evidence>
<keyword evidence="1" id="KW-0677">Repeat</keyword>
<dbReference type="Gene3D" id="1.25.40.10">
    <property type="entry name" value="Tetratricopeptide repeat domain"/>
    <property type="match status" value="1"/>
</dbReference>
<gene>
    <name evidence="4" type="ORF">AA15669_0687</name>
</gene>
<dbReference type="SMART" id="SM00028">
    <property type="entry name" value="TPR"/>
    <property type="match status" value="4"/>
</dbReference>
<sequence>MSPDEKTPLFRKLETAIEQHRNGRIHQAMALYKEVIALDPRNVIALNNYGALLLKENDLNGALTVLRQAVEIDPNAYDAWSNLGDACQLLQDYLAAINCYQKALTIKPTHAPALGNLASALKPIGEFTLAERFHKAALEVDPTHVETHTNYALFLLATGRYKEGFREYEWHWRECAKRVGRADIQWDGTPLNGRTLLVYFVGGFGDAVQFSRFLPQLETLNGKIIVSTRKPLLSLLRYSFPTITFVDDAEAPPPHDVQTPIMSLAYFTGVTLETLPFSEGFLKVQPEKMAEWRERLRHDQGSTAASSPLRVGLVWAGAPHKHIKFIEFANRRRSLDLKTLAPLAEAVPEAIFYSLQIGDKKEQAAHPPAPMTLIDYTDHIHDFSDTAALITQLDVVVAVDTSTAHVAAGLGKPVMMLSRFDQCWRWLAKRSDSPWYDSLTIYQQKRPLDWSEAFEDVKRDLRVMQDAKEHDVQK</sequence>
<dbReference type="Proteomes" id="UP001062901">
    <property type="component" value="Unassembled WGS sequence"/>
</dbReference>
<proteinExistence type="predicted"/>
<dbReference type="InterPro" id="IPR051685">
    <property type="entry name" value="Ycf3/AcsC/BcsC/TPR_MFPF"/>
</dbReference>
<dbReference type="SUPFAM" id="SSF48452">
    <property type="entry name" value="TPR-like"/>
    <property type="match status" value="1"/>
</dbReference>
<evidence type="ECO:0000313" key="4">
    <source>
        <dbReference type="EMBL" id="GBQ05894.1"/>
    </source>
</evidence>
<accession>A0ABQ0NXJ6</accession>
<feature type="repeat" description="TPR" evidence="3">
    <location>
        <begin position="77"/>
        <end position="110"/>
    </location>
</feature>
<dbReference type="PANTHER" id="PTHR44943:SF8">
    <property type="entry name" value="TPR REPEAT-CONTAINING PROTEIN MJ0263"/>
    <property type="match status" value="1"/>
</dbReference>
<keyword evidence="5" id="KW-1185">Reference proteome</keyword>
<feature type="repeat" description="TPR" evidence="3">
    <location>
        <begin position="43"/>
        <end position="76"/>
    </location>
</feature>
<keyword evidence="2 3" id="KW-0802">TPR repeat</keyword>
<dbReference type="Gene3D" id="3.40.50.2000">
    <property type="entry name" value="Glycogen Phosphorylase B"/>
    <property type="match status" value="1"/>
</dbReference>
<dbReference type="InterPro" id="IPR011990">
    <property type="entry name" value="TPR-like_helical_dom_sf"/>
</dbReference>
<dbReference type="EMBL" id="BAQD01000007">
    <property type="protein sequence ID" value="GBQ05894.1"/>
    <property type="molecule type" value="Genomic_DNA"/>
</dbReference>
<name>A0ABQ0NXJ6_9PROT</name>
<protein>
    <recommendedName>
        <fullName evidence="6">Tetratricopeptide repeat protein</fullName>
    </recommendedName>
</protein>
<evidence type="ECO:0000313" key="5">
    <source>
        <dbReference type="Proteomes" id="UP001062901"/>
    </source>
</evidence>
<comment type="caution">
    <text evidence="4">The sequence shown here is derived from an EMBL/GenBank/DDBJ whole genome shotgun (WGS) entry which is preliminary data.</text>
</comment>
<dbReference type="PROSITE" id="PS50005">
    <property type="entry name" value="TPR"/>
    <property type="match status" value="2"/>
</dbReference>